<gene>
    <name evidence="3" type="ORF">M441DRAFT_42160</name>
</gene>
<proteinExistence type="predicted"/>
<evidence type="ECO:0000313" key="4">
    <source>
        <dbReference type="Proteomes" id="UP000240493"/>
    </source>
</evidence>
<name>A0A2T3ZNI2_TRIA4</name>
<dbReference type="Proteomes" id="UP000240493">
    <property type="component" value="Unassembled WGS sequence"/>
</dbReference>
<sequence length="267" mass="29576">MYVSRLLAKLLVQGSDAIAALGIILAGWLSCGCETCVSVLCIYLLSRQQLRTGKRQWENTALRRTDSSPRILRLRNQGPATGRVCFRLQTLSDFIRASAEHRLGSFSYTDPPPSAGGSTCCPVCTNQKVRAWGVIVSVLHQARQRLGAPNPICWEIRFEGARRASGPYTGDWPDGTPHPKWPISVTTADDSAEPQRRKKRGKETNASLPAATLPPGLETGETRSAGMIYCNQWLADGRAAKRQDRMPRAKNRTAQKYRLGETNLKIW</sequence>
<keyword evidence="2" id="KW-0472">Membrane</keyword>
<feature type="transmembrane region" description="Helical" evidence="2">
    <location>
        <begin position="20"/>
        <end position="45"/>
    </location>
</feature>
<accession>A0A2T3ZNI2</accession>
<evidence type="ECO:0000256" key="2">
    <source>
        <dbReference type="SAM" id="Phobius"/>
    </source>
</evidence>
<reference evidence="3 4" key="1">
    <citation type="submission" date="2016-07" db="EMBL/GenBank/DDBJ databases">
        <title>Multiple horizontal gene transfer events from other fungi enriched the ability of initially mycotrophic Trichoderma (Ascomycota) to feed on dead plant biomass.</title>
        <authorList>
            <consortium name="DOE Joint Genome Institute"/>
            <person name="Aerts A."/>
            <person name="Atanasova L."/>
            <person name="Chenthamara K."/>
            <person name="Zhang J."/>
            <person name="Grujic M."/>
            <person name="Henrissat B."/>
            <person name="Kuo A."/>
            <person name="Salamov A."/>
            <person name="Lipzen A."/>
            <person name="Labutti K."/>
            <person name="Barry K."/>
            <person name="Miao Y."/>
            <person name="Rahimi M.J."/>
            <person name="Shen Q."/>
            <person name="Grigoriev I.V."/>
            <person name="Kubicek C.P."/>
            <person name="Druzhinina I.S."/>
        </authorList>
    </citation>
    <scope>NUCLEOTIDE SEQUENCE [LARGE SCALE GENOMIC DNA]</scope>
    <source>
        <strain evidence="3 4">CBS 433.97</strain>
    </source>
</reference>
<organism evidence="3 4">
    <name type="scientific">Trichoderma asperellum (strain ATCC 204424 / CBS 433.97 / NBRC 101777)</name>
    <dbReference type="NCBI Taxonomy" id="1042311"/>
    <lineage>
        <taxon>Eukaryota</taxon>
        <taxon>Fungi</taxon>
        <taxon>Dikarya</taxon>
        <taxon>Ascomycota</taxon>
        <taxon>Pezizomycotina</taxon>
        <taxon>Sordariomycetes</taxon>
        <taxon>Hypocreomycetidae</taxon>
        <taxon>Hypocreales</taxon>
        <taxon>Hypocreaceae</taxon>
        <taxon>Trichoderma</taxon>
    </lineage>
</organism>
<keyword evidence="4" id="KW-1185">Reference proteome</keyword>
<keyword evidence="2" id="KW-0812">Transmembrane</keyword>
<evidence type="ECO:0000313" key="3">
    <source>
        <dbReference type="EMBL" id="PTB46348.1"/>
    </source>
</evidence>
<evidence type="ECO:0000256" key="1">
    <source>
        <dbReference type="SAM" id="MobiDB-lite"/>
    </source>
</evidence>
<keyword evidence="2" id="KW-1133">Transmembrane helix</keyword>
<dbReference type="PROSITE" id="PS51257">
    <property type="entry name" value="PROKAR_LIPOPROTEIN"/>
    <property type="match status" value="1"/>
</dbReference>
<protein>
    <submittedName>
        <fullName evidence="3">Uncharacterized protein</fullName>
    </submittedName>
</protein>
<feature type="region of interest" description="Disordered" evidence="1">
    <location>
        <begin position="167"/>
        <end position="221"/>
    </location>
</feature>
<dbReference type="EMBL" id="KZ679256">
    <property type="protein sequence ID" value="PTB46348.1"/>
    <property type="molecule type" value="Genomic_DNA"/>
</dbReference>
<dbReference type="AlphaFoldDB" id="A0A2T3ZNI2"/>